<dbReference type="InterPro" id="IPR036390">
    <property type="entry name" value="WH_DNA-bd_sf"/>
</dbReference>
<reference evidence="1" key="2">
    <citation type="submission" date="2023-01" db="EMBL/GenBank/DDBJ databases">
        <title>Gilvimarinus xylanilyticus HB14 isolated from Caulerpa lentillifera aquaculture base in Hainan, China.</title>
        <authorList>
            <person name="Zhang Y.-J."/>
        </authorList>
    </citation>
    <scope>NUCLEOTIDE SEQUENCE</scope>
    <source>
        <strain evidence="1">HB14</strain>
    </source>
</reference>
<evidence type="ECO:0000313" key="1">
    <source>
        <dbReference type="EMBL" id="MCP8899264.1"/>
    </source>
</evidence>
<dbReference type="AlphaFoldDB" id="A0A9X2KTH8"/>
<dbReference type="SUPFAM" id="SSF46785">
    <property type="entry name" value="Winged helix' DNA-binding domain"/>
    <property type="match status" value="1"/>
</dbReference>
<name>A0A9X2KTH8_9GAMM</name>
<evidence type="ECO:0000313" key="2">
    <source>
        <dbReference type="Proteomes" id="UP001139319"/>
    </source>
</evidence>
<organism evidence="1 2">
    <name type="scientific">Gilvimarinus xylanilyticus</name>
    <dbReference type="NCBI Taxonomy" id="2944139"/>
    <lineage>
        <taxon>Bacteria</taxon>
        <taxon>Pseudomonadati</taxon>
        <taxon>Pseudomonadota</taxon>
        <taxon>Gammaproteobacteria</taxon>
        <taxon>Cellvibrionales</taxon>
        <taxon>Cellvibrionaceae</taxon>
        <taxon>Gilvimarinus</taxon>
    </lineage>
</organism>
<reference evidence="1" key="1">
    <citation type="submission" date="2022-05" db="EMBL/GenBank/DDBJ databases">
        <authorList>
            <person name="Sun H.-N."/>
        </authorList>
    </citation>
    <scope>NUCLEOTIDE SEQUENCE</scope>
    <source>
        <strain evidence="1">HB14</strain>
    </source>
</reference>
<protein>
    <submittedName>
        <fullName evidence="1">Uncharacterized protein</fullName>
    </submittedName>
</protein>
<dbReference type="RefSeq" id="WP_253967517.1">
    <property type="nucleotide sequence ID" value="NZ_JAMFTH010000001.1"/>
</dbReference>
<dbReference type="Proteomes" id="UP001139319">
    <property type="component" value="Unassembled WGS sequence"/>
</dbReference>
<dbReference type="EMBL" id="JAMFTH010000001">
    <property type="protein sequence ID" value="MCP8899264.1"/>
    <property type="molecule type" value="Genomic_DNA"/>
</dbReference>
<keyword evidence="2" id="KW-1185">Reference proteome</keyword>
<gene>
    <name evidence="1" type="ORF">M6D89_08155</name>
</gene>
<proteinExistence type="predicted"/>
<comment type="caution">
    <text evidence="1">The sequence shown here is derived from an EMBL/GenBank/DDBJ whole genome shotgun (WGS) entry which is preliminary data.</text>
</comment>
<sequence length="136" mass="16335">MSKKKPNQTERPGRFIRRHHEWLKSPAYRDLDCRARCLLEELQMIYAPSKNGQLTLSHKQARERLKISKEATTKAFKALAEHGFIELMECEYWTQRKAREWRLTFEGMNGKMPTDDWQRWEEDKPVFLLPKGRKKS</sequence>
<accession>A0A9X2KTH8</accession>